<reference evidence="2 3" key="1">
    <citation type="journal article" date="2018" name="Sci. Rep.">
        <title>Comparative genomics provides insights into the lifestyle and reveals functional heterogeneity of dark septate endophytic fungi.</title>
        <authorList>
            <person name="Knapp D.G."/>
            <person name="Nemeth J.B."/>
            <person name="Barry K."/>
            <person name="Hainaut M."/>
            <person name="Henrissat B."/>
            <person name="Johnson J."/>
            <person name="Kuo A."/>
            <person name="Lim J.H.P."/>
            <person name="Lipzen A."/>
            <person name="Nolan M."/>
            <person name="Ohm R.A."/>
            <person name="Tamas L."/>
            <person name="Grigoriev I.V."/>
            <person name="Spatafora J.W."/>
            <person name="Nagy L.G."/>
            <person name="Kovacs G.M."/>
        </authorList>
    </citation>
    <scope>NUCLEOTIDE SEQUENCE [LARGE SCALE GENOMIC DNA]</scope>
    <source>
        <strain evidence="2 3">DSE2036</strain>
    </source>
</reference>
<gene>
    <name evidence="2" type="ORF">DM02DRAFT_548344</name>
</gene>
<dbReference type="AlphaFoldDB" id="A0A2V1CWR3"/>
<feature type="transmembrane region" description="Helical" evidence="1">
    <location>
        <begin position="58"/>
        <end position="78"/>
    </location>
</feature>
<accession>A0A2V1CWR3</accession>
<organism evidence="2 3">
    <name type="scientific">Periconia macrospinosa</name>
    <dbReference type="NCBI Taxonomy" id="97972"/>
    <lineage>
        <taxon>Eukaryota</taxon>
        <taxon>Fungi</taxon>
        <taxon>Dikarya</taxon>
        <taxon>Ascomycota</taxon>
        <taxon>Pezizomycotina</taxon>
        <taxon>Dothideomycetes</taxon>
        <taxon>Pleosporomycetidae</taxon>
        <taxon>Pleosporales</taxon>
        <taxon>Massarineae</taxon>
        <taxon>Periconiaceae</taxon>
        <taxon>Periconia</taxon>
    </lineage>
</organism>
<protein>
    <submittedName>
        <fullName evidence="2">Uncharacterized protein</fullName>
    </submittedName>
</protein>
<dbReference type="STRING" id="97972.A0A2V1CWR3"/>
<feature type="non-terminal residue" evidence="2">
    <location>
        <position position="1"/>
    </location>
</feature>
<evidence type="ECO:0000256" key="1">
    <source>
        <dbReference type="SAM" id="Phobius"/>
    </source>
</evidence>
<proteinExistence type="predicted"/>
<feature type="transmembrane region" description="Helical" evidence="1">
    <location>
        <begin position="14"/>
        <end position="38"/>
    </location>
</feature>
<sequence>LVLNRRDKDTQLQALLRIFLSFIFVSTGDDLFSSGLVYFLAVLRINKDIGRLRTAKNYLYMLASIIYCTKAITVEALLPSATRRE</sequence>
<dbReference type="OrthoDB" id="3943268at2759"/>
<keyword evidence="1" id="KW-0472">Membrane</keyword>
<dbReference type="EMBL" id="KZ806638">
    <property type="protein sequence ID" value="PVH90156.1"/>
    <property type="molecule type" value="Genomic_DNA"/>
</dbReference>
<evidence type="ECO:0000313" key="3">
    <source>
        <dbReference type="Proteomes" id="UP000244855"/>
    </source>
</evidence>
<name>A0A2V1CWR3_9PLEO</name>
<dbReference type="Proteomes" id="UP000244855">
    <property type="component" value="Unassembled WGS sequence"/>
</dbReference>
<keyword evidence="1" id="KW-1133">Transmembrane helix</keyword>
<keyword evidence="1" id="KW-0812">Transmembrane</keyword>
<keyword evidence="3" id="KW-1185">Reference proteome</keyword>
<evidence type="ECO:0000313" key="2">
    <source>
        <dbReference type="EMBL" id="PVH90156.1"/>
    </source>
</evidence>